<organism evidence="3 4">
    <name type="scientific">Panicum miliaceum</name>
    <name type="common">Proso millet</name>
    <name type="synonym">Broomcorn millet</name>
    <dbReference type="NCBI Taxonomy" id="4540"/>
    <lineage>
        <taxon>Eukaryota</taxon>
        <taxon>Viridiplantae</taxon>
        <taxon>Streptophyta</taxon>
        <taxon>Embryophyta</taxon>
        <taxon>Tracheophyta</taxon>
        <taxon>Spermatophyta</taxon>
        <taxon>Magnoliopsida</taxon>
        <taxon>Liliopsida</taxon>
        <taxon>Poales</taxon>
        <taxon>Poaceae</taxon>
        <taxon>PACMAD clade</taxon>
        <taxon>Panicoideae</taxon>
        <taxon>Panicodae</taxon>
        <taxon>Paniceae</taxon>
        <taxon>Panicinae</taxon>
        <taxon>Panicum</taxon>
        <taxon>Panicum sect. Panicum</taxon>
    </lineage>
</organism>
<feature type="region of interest" description="Disordered" evidence="1">
    <location>
        <begin position="55"/>
        <end position="93"/>
    </location>
</feature>
<evidence type="ECO:0000313" key="4">
    <source>
        <dbReference type="Proteomes" id="UP000275267"/>
    </source>
</evidence>
<dbReference type="AlphaFoldDB" id="A0A3L6T480"/>
<dbReference type="InterPro" id="IPR015940">
    <property type="entry name" value="UBA"/>
</dbReference>
<dbReference type="InterPro" id="IPR027417">
    <property type="entry name" value="P-loop_NTPase"/>
</dbReference>
<dbReference type="EMBL" id="PQIB02000003">
    <property type="protein sequence ID" value="RLN30755.1"/>
    <property type="molecule type" value="Genomic_DNA"/>
</dbReference>
<evidence type="ECO:0000313" key="3">
    <source>
        <dbReference type="EMBL" id="RLN30755.1"/>
    </source>
</evidence>
<evidence type="ECO:0000259" key="2">
    <source>
        <dbReference type="PROSITE" id="PS50030"/>
    </source>
</evidence>
<proteinExistence type="predicted"/>
<dbReference type="STRING" id="4540.A0A3L6T480"/>
<dbReference type="PROSITE" id="PS50030">
    <property type="entry name" value="UBA"/>
    <property type="match status" value="1"/>
</dbReference>
<gene>
    <name evidence="3" type="ORF">C2845_PM05G13230</name>
</gene>
<protein>
    <recommendedName>
        <fullName evidence="2">UBA domain-containing protein</fullName>
    </recommendedName>
</protein>
<comment type="caution">
    <text evidence="3">The sequence shown here is derived from an EMBL/GenBank/DDBJ whole genome shotgun (WGS) entry which is preliminary data.</text>
</comment>
<sequence>MEPVTAAGTGGDVSADGLIAELFDMGFDFDDIAAAVGAVGPRRAEALEVLLGGSGAGAGQPRQGVAPSRPASSTALPRPAGKGRQLRNPMGRLRQSSITDHIASGAGGRNESGRVASTSFPCSEAPVDHRVPVGVDVCSKLGSELQSLVENSRADCNHKDQITAVLLKHFGFSSLKGFQMEVLDAWFAHKDCLVLAATGSDPSSTNYKDCGGDLTLDKSNA</sequence>
<dbReference type="Gene3D" id="3.40.50.300">
    <property type="entry name" value="P-loop containing nucleotide triphosphate hydrolases"/>
    <property type="match status" value="1"/>
</dbReference>
<dbReference type="OrthoDB" id="10261556at2759"/>
<keyword evidence="4" id="KW-1185">Reference proteome</keyword>
<evidence type="ECO:0000256" key="1">
    <source>
        <dbReference type="SAM" id="MobiDB-lite"/>
    </source>
</evidence>
<feature type="domain" description="UBA" evidence="2">
    <location>
        <begin position="12"/>
        <end position="53"/>
    </location>
</feature>
<accession>A0A3L6T480</accession>
<dbReference type="SUPFAM" id="SSF52540">
    <property type="entry name" value="P-loop containing nucleoside triphosphate hydrolases"/>
    <property type="match status" value="1"/>
</dbReference>
<name>A0A3L6T480_PANMI</name>
<dbReference type="Proteomes" id="UP000275267">
    <property type="component" value="Unassembled WGS sequence"/>
</dbReference>
<reference evidence="4" key="1">
    <citation type="journal article" date="2019" name="Nat. Commun.">
        <title>The genome of broomcorn millet.</title>
        <authorList>
            <person name="Zou C."/>
            <person name="Miki D."/>
            <person name="Li D."/>
            <person name="Tang Q."/>
            <person name="Xiao L."/>
            <person name="Rajput S."/>
            <person name="Deng P."/>
            <person name="Jia W."/>
            <person name="Huang R."/>
            <person name="Zhang M."/>
            <person name="Sun Y."/>
            <person name="Hu J."/>
            <person name="Fu X."/>
            <person name="Schnable P.S."/>
            <person name="Li F."/>
            <person name="Zhang H."/>
            <person name="Feng B."/>
            <person name="Zhu X."/>
            <person name="Liu R."/>
            <person name="Schnable J.C."/>
            <person name="Zhu J.-K."/>
            <person name="Zhang H."/>
        </authorList>
    </citation>
    <scope>NUCLEOTIDE SEQUENCE [LARGE SCALE GENOMIC DNA]</scope>
</reference>